<sequence length="322" mass="36002">MIETTVVVDAVAPIAIEVQVLQEQRRLRKWQHADFNVLEKLGQGFSATVFKATNKITGEVYALKQIDYRYSINKDYVKRELEIHTDLSSSSSSSSTTETNGIVQLYGHYYYTPPEHKNRQTNDIDNDEPMFLYLVLQYCPLTLLQIVQKEGALSESRISRYINEIVHSLSYLQQVGNIIHRDIKLANILVTANDAIQLADFGIATRSCSNKPRKTTEIGTAGYMAPEIEDGVSCYTSKVDLWSLGVLIHALVTGNLPCEGSNDDGDDSSSGFGFMCGAPDIDLEIPDSVSDDLTSLLEGLLEEDPNRRLSLDQVRNHCFLIR</sequence>
<protein>
    <submittedName>
        <fullName evidence="12">Kinase-like protein</fullName>
    </submittedName>
</protein>
<dbReference type="OrthoDB" id="248923at2759"/>
<keyword evidence="5 7" id="KW-0067">ATP-binding</keyword>
<comment type="similarity">
    <text evidence="10">Belongs to the protein kinase superfamily.</text>
</comment>
<evidence type="ECO:0000256" key="7">
    <source>
        <dbReference type="PIRSR" id="PIRSR630616-2"/>
    </source>
</evidence>
<evidence type="ECO:0000256" key="4">
    <source>
        <dbReference type="ARBA" id="ARBA00022777"/>
    </source>
</evidence>
<evidence type="ECO:0000256" key="2">
    <source>
        <dbReference type="ARBA" id="ARBA00022679"/>
    </source>
</evidence>
<dbReference type="InterPro" id="IPR000719">
    <property type="entry name" value="Prot_kinase_dom"/>
</dbReference>
<gene>
    <name evidence="12" type="ORF">FRACYDRAFT_182728</name>
</gene>
<dbReference type="InterPro" id="IPR008271">
    <property type="entry name" value="Ser/Thr_kinase_AS"/>
</dbReference>
<evidence type="ECO:0000313" key="13">
    <source>
        <dbReference type="Proteomes" id="UP000095751"/>
    </source>
</evidence>
<dbReference type="SMART" id="SM00220">
    <property type="entry name" value="S_TKc"/>
    <property type="match status" value="1"/>
</dbReference>
<keyword evidence="13" id="KW-1185">Reference proteome</keyword>
<proteinExistence type="inferred from homology"/>
<dbReference type="PANTHER" id="PTHR24350">
    <property type="entry name" value="SERINE/THREONINE-PROTEIN KINASE IAL-RELATED"/>
    <property type="match status" value="1"/>
</dbReference>
<dbReference type="InterPro" id="IPR030616">
    <property type="entry name" value="Aur-like"/>
</dbReference>
<dbReference type="InParanoid" id="A0A1E7FJQ6"/>
<dbReference type="EMBL" id="KV784356">
    <property type="protein sequence ID" value="OEU18388.1"/>
    <property type="molecule type" value="Genomic_DNA"/>
</dbReference>
<evidence type="ECO:0000256" key="10">
    <source>
        <dbReference type="RuleBase" id="RU000304"/>
    </source>
</evidence>
<organism evidence="12 13">
    <name type="scientific">Fragilariopsis cylindrus CCMP1102</name>
    <dbReference type="NCBI Taxonomy" id="635003"/>
    <lineage>
        <taxon>Eukaryota</taxon>
        <taxon>Sar</taxon>
        <taxon>Stramenopiles</taxon>
        <taxon>Ochrophyta</taxon>
        <taxon>Bacillariophyta</taxon>
        <taxon>Bacillariophyceae</taxon>
        <taxon>Bacillariophycidae</taxon>
        <taxon>Bacillariales</taxon>
        <taxon>Bacillariaceae</taxon>
        <taxon>Fragilariopsis</taxon>
    </lineage>
</organism>
<keyword evidence="2" id="KW-0808">Transferase</keyword>
<evidence type="ECO:0000256" key="6">
    <source>
        <dbReference type="PIRSR" id="PIRSR630616-1"/>
    </source>
</evidence>
<dbReference type="InterPro" id="IPR011009">
    <property type="entry name" value="Kinase-like_dom_sf"/>
</dbReference>
<keyword evidence="4 12" id="KW-0418">Kinase</keyword>
<dbReference type="Proteomes" id="UP000095751">
    <property type="component" value="Unassembled WGS sequence"/>
</dbReference>
<feature type="cross-link" description="Glycyl lysine isopeptide (Lys-Gly) (interchain with G-Cter in SUMO2)" evidence="8">
    <location>
        <position position="184"/>
    </location>
</feature>
<evidence type="ECO:0000256" key="8">
    <source>
        <dbReference type="PIRSR" id="PIRSR630616-3"/>
    </source>
</evidence>
<dbReference type="GO" id="GO:0004674">
    <property type="term" value="F:protein serine/threonine kinase activity"/>
    <property type="evidence" value="ECO:0007669"/>
    <property type="project" value="UniProtKB-KW"/>
</dbReference>
<dbReference type="InterPro" id="IPR017441">
    <property type="entry name" value="Protein_kinase_ATP_BS"/>
</dbReference>
<evidence type="ECO:0000313" key="12">
    <source>
        <dbReference type="EMBL" id="OEU18388.1"/>
    </source>
</evidence>
<feature type="binding site" evidence="7">
    <location>
        <position position="200"/>
    </location>
    <ligand>
        <name>ATP</name>
        <dbReference type="ChEBI" id="CHEBI:30616"/>
    </ligand>
</feature>
<dbReference type="SUPFAM" id="SSF56112">
    <property type="entry name" value="Protein kinase-like (PK-like)"/>
    <property type="match status" value="1"/>
</dbReference>
<dbReference type="Pfam" id="PF00069">
    <property type="entry name" value="Pkinase"/>
    <property type="match status" value="1"/>
</dbReference>
<dbReference type="PROSITE" id="PS00107">
    <property type="entry name" value="PROTEIN_KINASE_ATP"/>
    <property type="match status" value="1"/>
</dbReference>
<dbReference type="PROSITE" id="PS50011">
    <property type="entry name" value="PROTEIN_KINASE_DOM"/>
    <property type="match status" value="1"/>
</dbReference>
<dbReference type="KEGG" id="fcy:FRACYDRAFT_182728"/>
<dbReference type="PROSITE" id="PS00108">
    <property type="entry name" value="PROTEIN_KINASE_ST"/>
    <property type="match status" value="1"/>
</dbReference>
<evidence type="ECO:0000259" key="11">
    <source>
        <dbReference type="PROSITE" id="PS50011"/>
    </source>
</evidence>
<evidence type="ECO:0000256" key="5">
    <source>
        <dbReference type="ARBA" id="ARBA00022840"/>
    </source>
</evidence>
<dbReference type="Gene3D" id="1.10.510.10">
    <property type="entry name" value="Transferase(Phosphotransferase) domain 1"/>
    <property type="match status" value="1"/>
</dbReference>
<evidence type="ECO:0000256" key="3">
    <source>
        <dbReference type="ARBA" id="ARBA00022741"/>
    </source>
</evidence>
<feature type="active site" description="Proton acceptor" evidence="6">
    <location>
        <position position="182"/>
    </location>
</feature>
<dbReference type="AlphaFoldDB" id="A0A1E7FJQ6"/>
<keyword evidence="3 7" id="KW-0547">Nucleotide-binding</keyword>
<keyword evidence="1 10" id="KW-0723">Serine/threonine-protein kinase</keyword>
<evidence type="ECO:0000256" key="9">
    <source>
        <dbReference type="PROSITE-ProRule" id="PRU10141"/>
    </source>
</evidence>
<evidence type="ECO:0000256" key="1">
    <source>
        <dbReference type="ARBA" id="ARBA00022527"/>
    </source>
</evidence>
<name>A0A1E7FJQ6_9STRA</name>
<reference evidence="12 13" key="1">
    <citation type="submission" date="2016-09" db="EMBL/GenBank/DDBJ databases">
        <title>Extensive genetic diversity and differential bi-allelic expression allows diatom success in the polar Southern Ocean.</title>
        <authorList>
            <consortium name="DOE Joint Genome Institute"/>
            <person name="Mock T."/>
            <person name="Otillar R.P."/>
            <person name="Strauss J."/>
            <person name="Dupont C."/>
            <person name="Frickenhaus S."/>
            <person name="Maumus F."/>
            <person name="Mcmullan M."/>
            <person name="Sanges R."/>
            <person name="Schmutz J."/>
            <person name="Toseland A."/>
            <person name="Valas R."/>
            <person name="Veluchamy A."/>
            <person name="Ward B.J."/>
            <person name="Allen A."/>
            <person name="Barry K."/>
            <person name="Falciatore A."/>
            <person name="Ferrante M."/>
            <person name="Fortunato A.E."/>
            <person name="Gloeckner G."/>
            <person name="Gruber A."/>
            <person name="Hipkin R."/>
            <person name="Janech M."/>
            <person name="Kroth P."/>
            <person name="Leese F."/>
            <person name="Lindquist E."/>
            <person name="Lyon B.R."/>
            <person name="Martin J."/>
            <person name="Mayer C."/>
            <person name="Parker M."/>
            <person name="Quesneville H."/>
            <person name="Raymond J."/>
            <person name="Uhlig C."/>
            <person name="Valentin K.U."/>
            <person name="Worden A.Z."/>
            <person name="Armbrust E.V."/>
            <person name="Bowler C."/>
            <person name="Green B."/>
            <person name="Moulton V."/>
            <person name="Van Oosterhout C."/>
            <person name="Grigoriev I."/>
        </authorList>
    </citation>
    <scope>NUCLEOTIDE SEQUENCE [LARGE SCALE GENOMIC DNA]</scope>
    <source>
        <strain evidence="12 13">CCMP1102</strain>
    </source>
</reference>
<accession>A0A1E7FJQ6</accession>
<feature type="binding site" evidence="7 9">
    <location>
        <position position="64"/>
    </location>
    <ligand>
        <name>ATP</name>
        <dbReference type="ChEBI" id="CHEBI:30616"/>
    </ligand>
</feature>
<feature type="domain" description="Protein kinase" evidence="11">
    <location>
        <begin position="35"/>
        <end position="320"/>
    </location>
</feature>
<dbReference type="GO" id="GO:0005524">
    <property type="term" value="F:ATP binding"/>
    <property type="evidence" value="ECO:0007669"/>
    <property type="project" value="UniProtKB-UniRule"/>
</dbReference>